<evidence type="ECO:0008006" key="9">
    <source>
        <dbReference type="Google" id="ProtNLM"/>
    </source>
</evidence>
<dbReference type="EMBL" id="MFNF01000055">
    <property type="protein sequence ID" value="OGG99688.1"/>
    <property type="molecule type" value="Genomic_DNA"/>
</dbReference>
<dbReference type="Proteomes" id="UP000177583">
    <property type="component" value="Unassembled WGS sequence"/>
</dbReference>
<feature type="transmembrane region" description="Helical" evidence="6">
    <location>
        <begin position="248"/>
        <end position="280"/>
    </location>
</feature>
<organism evidence="7 8">
    <name type="scientific">Candidatus Lambdaproteobacteria bacterium RIFOXYD2_FULL_56_26</name>
    <dbReference type="NCBI Taxonomy" id="1817773"/>
    <lineage>
        <taxon>Bacteria</taxon>
        <taxon>Pseudomonadati</taxon>
        <taxon>Pseudomonadota</taxon>
        <taxon>Candidatus Lambdaproteobacteria</taxon>
    </lineage>
</organism>
<dbReference type="InterPro" id="IPR022791">
    <property type="entry name" value="L-PG_synthase/AglD"/>
</dbReference>
<evidence type="ECO:0000256" key="5">
    <source>
        <dbReference type="ARBA" id="ARBA00023136"/>
    </source>
</evidence>
<gene>
    <name evidence="7" type="ORF">A2557_05990</name>
</gene>
<feature type="transmembrane region" description="Helical" evidence="6">
    <location>
        <begin position="120"/>
        <end position="146"/>
    </location>
</feature>
<sequence>MNLKTWAIRAVKALLVGGILVYLVESERLDLKSMGLLFSEPWTMLAVALLILFGANGLVALRWRVLMSIHPGAPSLTRLFNIQWIGQFFAAVLPGTVSTDGVKAFYIIKESKGILSKTPILSVLIIDRLAGLFGLVVLSVLGLVVLGKTSHSSGLLELFVFGLFAGMSLFFMLLLLPIPEHKDPILKLFPKLPKGELLEKIYRAFVSFRSHRFYLLVGIFISVFIQLLLVVCFYLLGPLVCNCSPDPFVLAFITPLGELSTVVPLGPAGIGVGHVAWAYLWAEQGMKGGADVFNLFTIMRILAGLMGGIPYLLYKKRDGAPPSLDDESAP</sequence>
<feature type="transmembrane region" description="Helical" evidence="6">
    <location>
        <begin position="85"/>
        <end position="108"/>
    </location>
</feature>
<dbReference type="PANTHER" id="PTHR40277">
    <property type="entry name" value="BLL5419 PROTEIN"/>
    <property type="match status" value="1"/>
</dbReference>
<dbReference type="NCBIfam" id="TIGR00374">
    <property type="entry name" value="flippase-like domain"/>
    <property type="match status" value="1"/>
</dbReference>
<dbReference type="GO" id="GO:0005886">
    <property type="term" value="C:plasma membrane"/>
    <property type="evidence" value="ECO:0007669"/>
    <property type="project" value="UniProtKB-SubCell"/>
</dbReference>
<name>A0A1F6GNK6_9PROT</name>
<feature type="transmembrane region" description="Helical" evidence="6">
    <location>
        <begin position="45"/>
        <end position="65"/>
    </location>
</feature>
<dbReference type="Pfam" id="PF03706">
    <property type="entry name" value="LPG_synthase_TM"/>
    <property type="match status" value="1"/>
</dbReference>
<evidence type="ECO:0000256" key="4">
    <source>
        <dbReference type="ARBA" id="ARBA00022989"/>
    </source>
</evidence>
<keyword evidence="5 6" id="KW-0472">Membrane</keyword>
<feature type="transmembrane region" description="Helical" evidence="6">
    <location>
        <begin position="158"/>
        <end position="178"/>
    </location>
</feature>
<keyword evidence="3 6" id="KW-0812">Transmembrane</keyword>
<evidence type="ECO:0000313" key="8">
    <source>
        <dbReference type="Proteomes" id="UP000177583"/>
    </source>
</evidence>
<evidence type="ECO:0000256" key="1">
    <source>
        <dbReference type="ARBA" id="ARBA00004651"/>
    </source>
</evidence>
<evidence type="ECO:0000256" key="6">
    <source>
        <dbReference type="SAM" id="Phobius"/>
    </source>
</evidence>
<feature type="transmembrane region" description="Helical" evidence="6">
    <location>
        <begin position="6"/>
        <end position="24"/>
    </location>
</feature>
<feature type="transmembrane region" description="Helical" evidence="6">
    <location>
        <begin position="213"/>
        <end position="236"/>
    </location>
</feature>
<evidence type="ECO:0000256" key="2">
    <source>
        <dbReference type="ARBA" id="ARBA00022475"/>
    </source>
</evidence>
<comment type="subcellular location">
    <subcellularLocation>
        <location evidence="1">Cell membrane</location>
        <topology evidence="1">Multi-pass membrane protein</topology>
    </subcellularLocation>
</comment>
<protein>
    <recommendedName>
        <fullName evidence="9">TIGR00374 family protein</fullName>
    </recommendedName>
</protein>
<proteinExistence type="predicted"/>
<feature type="transmembrane region" description="Helical" evidence="6">
    <location>
        <begin position="292"/>
        <end position="314"/>
    </location>
</feature>
<comment type="caution">
    <text evidence="7">The sequence shown here is derived from an EMBL/GenBank/DDBJ whole genome shotgun (WGS) entry which is preliminary data.</text>
</comment>
<keyword evidence="4 6" id="KW-1133">Transmembrane helix</keyword>
<reference evidence="7 8" key="1">
    <citation type="journal article" date="2016" name="Nat. Commun.">
        <title>Thousands of microbial genomes shed light on interconnected biogeochemical processes in an aquifer system.</title>
        <authorList>
            <person name="Anantharaman K."/>
            <person name="Brown C.T."/>
            <person name="Hug L.A."/>
            <person name="Sharon I."/>
            <person name="Castelle C.J."/>
            <person name="Probst A.J."/>
            <person name="Thomas B.C."/>
            <person name="Singh A."/>
            <person name="Wilkins M.J."/>
            <person name="Karaoz U."/>
            <person name="Brodie E.L."/>
            <person name="Williams K.H."/>
            <person name="Hubbard S.S."/>
            <person name="Banfield J.F."/>
        </authorList>
    </citation>
    <scope>NUCLEOTIDE SEQUENCE [LARGE SCALE GENOMIC DNA]</scope>
</reference>
<keyword evidence="2" id="KW-1003">Cell membrane</keyword>
<accession>A0A1F6GNK6</accession>
<evidence type="ECO:0000313" key="7">
    <source>
        <dbReference type="EMBL" id="OGG99688.1"/>
    </source>
</evidence>
<evidence type="ECO:0000256" key="3">
    <source>
        <dbReference type="ARBA" id="ARBA00022692"/>
    </source>
</evidence>
<dbReference type="PANTHER" id="PTHR40277:SF1">
    <property type="entry name" value="BLL5419 PROTEIN"/>
    <property type="match status" value="1"/>
</dbReference>
<dbReference type="AlphaFoldDB" id="A0A1F6GNK6"/>